<sequence>MILQALANYYDRLVKDPDQDVPEPGFSVQKIHAEIVLDREGNLVEMNDIQQEETIPPKTKKGKPKTRIVPKMVKVPFVEGRTSGVAAFFLWDNTGYVLGAQDKGKPDRIVKQFEAFRSLAHEVLDGVEDEGAKAVLTFLDARESGQVNDIEKFDEKFIGKNCVFRLYGEPDRFIHDHPAVRKAWLGHIDSTMERPTGVCLISGQVDEPQARIHPVLKGVRGAQTSGAYIVSFNASAFMSYGKEFNDNAPVSERAAFAYTTALNHLLNAKTADHQRMLLGDATVVFWSETPTRMESVLQMFIDPSSAGDDEGQEAHDGAVIGQLRAMLQAVRDGKEPPVATLLGDEPDTPFYVLGLAPNASRLAVRFWLVSTVADIAERLAQHFDDLAMETQFDFESEFPGIWFLVRELAPARPNAEGRYTSKMDDVPPVYAGALARSIFTGEAYPESIVNRILGRFRSDGRVTHGRMALLAAHHRRALRKGRTLNSNIQESEVKMSLNTESKNVGYRLGRLFAVLEKTQMEALGNVNATIKDRFFGSAMATPATVFPRLLDLGQKHIAKAEYGYVMDRHIAEIMEGFEVADGTPPFPAHLSSDDQVMFALGYYHQRNALWRKKETPQEATEAE</sequence>
<dbReference type="CDD" id="cd09757">
    <property type="entry name" value="Cas8c_I-C"/>
    <property type="match status" value="1"/>
</dbReference>
<organism evidence="1 2">
    <name type="scientific">Oceanidesulfovibrio marinus</name>
    <dbReference type="NCBI Taxonomy" id="370038"/>
    <lineage>
        <taxon>Bacteria</taxon>
        <taxon>Pseudomonadati</taxon>
        <taxon>Thermodesulfobacteriota</taxon>
        <taxon>Desulfovibrionia</taxon>
        <taxon>Desulfovibrionales</taxon>
        <taxon>Desulfovibrionaceae</taxon>
        <taxon>Oceanidesulfovibrio</taxon>
    </lineage>
</organism>
<dbReference type="AlphaFoldDB" id="A0A6P1ZEB7"/>
<accession>A0A6P1ZEB7</accession>
<dbReference type="NCBIfam" id="TIGR01863">
    <property type="entry name" value="cas_Csd1"/>
    <property type="match status" value="1"/>
</dbReference>
<dbReference type="RefSeq" id="WP_144307440.1">
    <property type="nucleotide sequence ID" value="NZ_QMIF01000026.1"/>
</dbReference>
<evidence type="ECO:0000313" key="2">
    <source>
        <dbReference type="Proteomes" id="UP000434052"/>
    </source>
</evidence>
<reference evidence="1 2" key="1">
    <citation type="submission" date="2018-06" db="EMBL/GenBank/DDBJ databases">
        <title>Complete genome of Desulfovibrio marinus P48SEP.</title>
        <authorList>
            <person name="Crispim J.S."/>
            <person name="Vidigal P.M.P."/>
            <person name="Silva L.C.F."/>
            <person name="Araujo L.C."/>
            <person name="Laguardia C.N."/>
            <person name="Dias R.S."/>
            <person name="Sousa M.P."/>
            <person name="Paula S.O."/>
            <person name="Silva C."/>
        </authorList>
    </citation>
    <scope>NUCLEOTIDE SEQUENCE [LARGE SCALE GENOMIC DNA]</scope>
    <source>
        <strain evidence="1 2">P48SEP</strain>
    </source>
</reference>
<dbReference type="Pfam" id="PF09709">
    <property type="entry name" value="Cas_Csd1"/>
    <property type="match status" value="1"/>
</dbReference>
<name>A0A6P1ZEB7_9BACT</name>
<evidence type="ECO:0000313" key="1">
    <source>
        <dbReference type="EMBL" id="TVM30249.1"/>
    </source>
</evidence>
<dbReference type="EMBL" id="QMIF01000026">
    <property type="protein sequence ID" value="TVM30249.1"/>
    <property type="molecule type" value="Genomic_DNA"/>
</dbReference>
<dbReference type="OrthoDB" id="9778918at2"/>
<gene>
    <name evidence="1" type="primary">cas8c</name>
    <name evidence="1" type="ORF">DQK91_21340</name>
</gene>
<protein>
    <submittedName>
        <fullName evidence="1">Type I-C CRISPR-associated protein Cas8c/Csd1</fullName>
    </submittedName>
</protein>
<proteinExistence type="predicted"/>
<dbReference type="InterPro" id="IPR010144">
    <property type="entry name" value="CRISPR-assoc_prot_Csd1-typ"/>
</dbReference>
<comment type="caution">
    <text evidence="1">The sequence shown here is derived from an EMBL/GenBank/DDBJ whole genome shotgun (WGS) entry which is preliminary data.</text>
</comment>
<dbReference type="Proteomes" id="UP000434052">
    <property type="component" value="Unassembled WGS sequence"/>
</dbReference>